<protein>
    <submittedName>
        <fullName evidence="1">Uncharacterized protein</fullName>
    </submittedName>
</protein>
<dbReference type="AlphaFoldDB" id="A0A1G9ZMR7"/>
<name>A0A1G9ZMR7_9FIRM</name>
<evidence type="ECO:0000313" key="1">
    <source>
        <dbReference type="EMBL" id="SDN22638.1"/>
    </source>
</evidence>
<organism evidence="1 2">
    <name type="scientific">Dendrosporobacter quercicolus</name>
    <dbReference type="NCBI Taxonomy" id="146817"/>
    <lineage>
        <taxon>Bacteria</taxon>
        <taxon>Bacillati</taxon>
        <taxon>Bacillota</taxon>
        <taxon>Negativicutes</taxon>
        <taxon>Selenomonadales</taxon>
        <taxon>Sporomusaceae</taxon>
        <taxon>Dendrosporobacter</taxon>
    </lineage>
</organism>
<evidence type="ECO:0000313" key="2">
    <source>
        <dbReference type="Proteomes" id="UP000214880"/>
    </source>
</evidence>
<accession>A0A1G9ZMR7</accession>
<keyword evidence="2" id="KW-1185">Reference proteome</keyword>
<reference evidence="1 2" key="1">
    <citation type="submission" date="2016-10" db="EMBL/GenBank/DDBJ databases">
        <authorList>
            <person name="de Groot N.N."/>
        </authorList>
    </citation>
    <scope>NUCLEOTIDE SEQUENCE [LARGE SCALE GENOMIC DNA]</scope>
    <source>
        <strain evidence="1 2">DSM 1736</strain>
    </source>
</reference>
<proteinExistence type="predicted"/>
<dbReference type="RefSeq" id="WP_092074932.1">
    <property type="nucleotide sequence ID" value="NZ_FNHB01000015.1"/>
</dbReference>
<gene>
    <name evidence="1" type="ORF">SAMN04488502_11512</name>
</gene>
<dbReference type="OrthoDB" id="3034574at2"/>
<dbReference type="Proteomes" id="UP000214880">
    <property type="component" value="Unassembled WGS sequence"/>
</dbReference>
<dbReference type="EMBL" id="FNHB01000015">
    <property type="protein sequence ID" value="SDN22638.1"/>
    <property type="molecule type" value="Genomic_DNA"/>
</dbReference>
<sequence length="287" mass="30445">MAIPTGYIFQSGTCLKSEIYQLIIDRLVAAGWTDVSGNPATDFVVLKSTGNTEDKELILNIRPTNASNANSVVTTDYCAMSYRLQDTYTPGEAGVAGTFGRSSLAWTALYVAPVASLTTALGADTEVNYHVYADASKIILVLEYPAPTGLGPQVIYMGLPDSLLVSDSANRGMLVGASAYGIATSSVQICNTSDGVASVTAPYNLTTYSLLPPGDPNARNKRMISSVYYGSAAESYRGKLDGIKCMLYTSVNTGDTVTIGAETYRVLVTHSISYTSFPSRALLIRTA</sequence>
<dbReference type="STRING" id="146817.SAMN04488502_11512"/>